<evidence type="ECO:0000256" key="1">
    <source>
        <dbReference type="ARBA" id="ARBA00022723"/>
    </source>
</evidence>
<dbReference type="InterPro" id="IPR047153">
    <property type="entry name" value="TRIM45/56/19-like"/>
</dbReference>
<dbReference type="AlphaFoldDB" id="A0A2H9TNT1"/>
<organism evidence="7 8">
    <name type="scientific">Paramicrosporidium saccamoebae</name>
    <dbReference type="NCBI Taxonomy" id="1246581"/>
    <lineage>
        <taxon>Eukaryota</taxon>
        <taxon>Fungi</taxon>
        <taxon>Fungi incertae sedis</taxon>
        <taxon>Cryptomycota</taxon>
        <taxon>Cryptomycota incertae sedis</taxon>
        <taxon>Paramicrosporidium</taxon>
    </lineage>
</organism>
<keyword evidence="8" id="KW-1185">Reference proteome</keyword>
<evidence type="ECO:0000256" key="3">
    <source>
        <dbReference type="PROSITE-ProRule" id="PRU00024"/>
    </source>
</evidence>
<dbReference type="CDD" id="cd19756">
    <property type="entry name" value="Bbox2"/>
    <property type="match status" value="1"/>
</dbReference>
<dbReference type="STRING" id="1246581.A0A2H9TNT1"/>
<feature type="region of interest" description="Disordered" evidence="5">
    <location>
        <begin position="465"/>
        <end position="514"/>
    </location>
</feature>
<evidence type="ECO:0000313" key="8">
    <source>
        <dbReference type="Proteomes" id="UP000240830"/>
    </source>
</evidence>
<accession>A0A2H9TNT1</accession>
<dbReference type="Gene3D" id="3.30.160.60">
    <property type="entry name" value="Classic Zinc Finger"/>
    <property type="match status" value="1"/>
</dbReference>
<dbReference type="Pfam" id="PF00643">
    <property type="entry name" value="zf-B_box"/>
    <property type="match status" value="2"/>
</dbReference>
<keyword evidence="2" id="KW-0862">Zinc</keyword>
<dbReference type="PANTHER" id="PTHR25462">
    <property type="entry name" value="BONUS, ISOFORM C-RELATED"/>
    <property type="match status" value="1"/>
</dbReference>
<name>A0A2H9TNT1_9FUNG</name>
<keyword evidence="1" id="KW-0479">Metal-binding</keyword>
<evidence type="ECO:0000259" key="6">
    <source>
        <dbReference type="PROSITE" id="PS50119"/>
    </source>
</evidence>
<feature type="domain" description="B box-type" evidence="6">
    <location>
        <begin position="215"/>
        <end position="261"/>
    </location>
</feature>
<reference evidence="7 8" key="1">
    <citation type="submission" date="2016-10" db="EMBL/GenBank/DDBJ databases">
        <title>The genome of Paramicrosporidium saccamoebae is the missing link in understanding Cryptomycota and Microsporidia evolution.</title>
        <authorList>
            <person name="Quandt C.A."/>
            <person name="Beaudet D."/>
            <person name="Corsaro D."/>
            <person name="Michel R."/>
            <person name="Corradi N."/>
            <person name="James T."/>
        </authorList>
    </citation>
    <scope>NUCLEOTIDE SEQUENCE [LARGE SCALE GENOMIC DNA]</scope>
    <source>
        <strain evidence="7 8">KSL3</strain>
    </source>
</reference>
<sequence length="514" mass="56938">MATGHSMAALNASSSATSLPPATTASPLNALSNDTQSFGFLEYFLRLSLHASTAKIVNSWEVSNPQLTLQFEKRARDVLTLDAWVDVTQLPTNNTEDDTIRRGFQFNSSGAGIKFSVGRIKLDESGKEGIIRKRMLLCKIAVGRAYNATEDFAKIAALPEGYDSFVIDRERVQLNKELDSGALQELEYILKDSTQILPTYVVVFEYDAEMERRSRQKSVCENCESQPAAVFCQADSANLCHSCDAQLHSSKLTCRHVRTPLDAGPQTFSACRQHPDKLVEFFCPTCSRPVCVHCKMVGHHSTGDAARHKLITVAEAFRGVSDSAGASDPLLQSRKQKIEAQVISVSERVKAIEANATNVGQQLEELYKKALSDLKSITKKKLNVLKGDMIELHREAAEIGQLESFLEYQQTGGNATQFILDWANHQRLRSELHSFVHFREGIDVQPDIKINGAIQVHVDAGEADQMRQSSIVDGRPRYTQSPGRLRNTPTVDFSSLTKTRKPTDHAESTILAKV</sequence>
<dbReference type="InterPro" id="IPR000315">
    <property type="entry name" value="Znf_B-box"/>
</dbReference>
<feature type="compositionally biased region" description="Polar residues" evidence="5">
    <location>
        <begin position="478"/>
        <end position="497"/>
    </location>
</feature>
<keyword evidence="4" id="KW-0175">Coiled coil</keyword>
<proteinExistence type="predicted"/>
<dbReference type="InterPro" id="IPR049808">
    <property type="entry name" value="CONSTANS-like_Bbox1"/>
</dbReference>
<dbReference type="OrthoDB" id="153872at2759"/>
<feature type="domain" description="B box-type" evidence="6">
    <location>
        <begin position="266"/>
        <end position="313"/>
    </location>
</feature>
<dbReference type="CDD" id="cd19821">
    <property type="entry name" value="Bbox1_BBX-like"/>
    <property type="match status" value="1"/>
</dbReference>
<dbReference type="SUPFAM" id="SSF57845">
    <property type="entry name" value="B-box zinc-binding domain"/>
    <property type="match status" value="1"/>
</dbReference>
<dbReference type="SMART" id="SM00336">
    <property type="entry name" value="BBOX"/>
    <property type="match status" value="2"/>
</dbReference>
<dbReference type="GO" id="GO:0008270">
    <property type="term" value="F:zinc ion binding"/>
    <property type="evidence" value="ECO:0007669"/>
    <property type="project" value="UniProtKB-KW"/>
</dbReference>
<dbReference type="SUPFAM" id="SSF56399">
    <property type="entry name" value="ADP-ribosylation"/>
    <property type="match status" value="1"/>
</dbReference>
<dbReference type="PROSITE" id="PS50119">
    <property type="entry name" value="ZF_BBOX"/>
    <property type="match status" value="2"/>
</dbReference>
<evidence type="ECO:0000256" key="5">
    <source>
        <dbReference type="SAM" id="MobiDB-lite"/>
    </source>
</evidence>
<gene>
    <name evidence="7" type="ORF">PSACC_00787</name>
</gene>
<dbReference type="Gene3D" id="3.90.228.10">
    <property type="match status" value="1"/>
</dbReference>
<feature type="coiled-coil region" evidence="4">
    <location>
        <begin position="335"/>
        <end position="369"/>
    </location>
</feature>
<keyword evidence="3" id="KW-0863">Zinc-finger</keyword>
<protein>
    <recommendedName>
        <fullName evidence="6">B box-type domain-containing protein</fullName>
    </recommendedName>
</protein>
<dbReference type="EMBL" id="MTSL01000065">
    <property type="protein sequence ID" value="PJF19372.1"/>
    <property type="molecule type" value="Genomic_DNA"/>
</dbReference>
<dbReference type="Proteomes" id="UP000240830">
    <property type="component" value="Unassembled WGS sequence"/>
</dbReference>
<dbReference type="PANTHER" id="PTHR25462:SF296">
    <property type="entry name" value="MEIOTIC P26, ISOFORM F"/>
    <property type="match status" value="1"/>
</dbReference>
<evidence type="ECO:0000313" key="7">
    <source>
        <dbReference type="EMBL" id="PJF19372.1"/>
    </source>
</evidence>
<evidence type="ECO:0000256" key="4">
    <source>
        <dbReference type="SAM" id="Coils"/>
    </source>
</evidence>
<comment type="caution">
    <text evidence="7">The sequence shown here is derived from an EMBL/GenBank/DDBJ whole genome shotgun (WGS) entry which is preliminary data.</text>
</comment>
<evidence type="ECO:0000256" key="2">
    <source>
        <dbReference type="ARBA" id="ARBA00022833"/>
    </source>
</evidence>